<dbReference type="InterPro" id="IPR017850">
    <property type="entry name" value="Alkaline_phosphatase_core_sf"/>
</dbReference>
<dbReference type="GO" id="GO:0005615">
    <property type="term" value="C:extracellular space"/>
    <property type="evidence" value="ECO:0007669"/>
    <property type="project" value="TreeGrafter"/>
</dbReference>
<dbReference type="STRING" id="6313.A0A0K0DQS4"/>
<dbReference type="Proteomes" id="UP000035642">
    <property type="component" value="Unassembled WGS sequence"/>
</dbReference>
<evidence type="ECO:0000313" key="2">
    <source>
        <dbReference type="WBParaSite" id="ACAC_0001411301-mRNA-1"/>
    </source>
</evidence>
<dbReference type="Pfam" id="PF02995">
    <property type="entry name" value="DUF229"/>
    <property type="match status" value="1"/>
</dbReference>
<dbReference type="PANTHER" id="PTHR10974">
    <property type="entry name" value="FI08016P-RELATED"/>
    <property type="match status" value="1"/>
</dbReference>
<dbReference type="PANTHER" id="PTHR10974:SF75">
    <property type="entry name" value="SULFATASE DOMAIN-CONTAINING PROTEIN"/>
    <property type="match status" value="1"/>
</dbReference>
<keyword evidence="1" id="KW-1185">Reference proteome</keyword>
<proteinExistence type="predicted"/>
<evidence type="ECO:0000313" key="1">
    <source>
        <dbReference type="Proteomes" id="UP000035642"/>
    </source>
</evidence>
<dbReference type="SUPFAM" id="SSF53649">
    <property type="entry name" value="Alkaline phosphatase-like"/>
    <property type="match status" value="1"/>
</dbReference>
<name>A0A0K0DQS4_ANGCA</name>
<organism evidence="1 2">
    <name type="scientific">Angiostrongylus cantonensis</name>
    <name type="common">Rat lungworm</name>
    <dbReference type="NCBI Taxonomy" id="6313"/>
    <lineage>
        <taxon>Eukaryota</taxon>
        <taxon>Metazoa</taxon>
        <taxon>Ecdysozoa</taxon>
        <taxon>Nematoda</taxon>
        <taxon>Chromadorea</taxon>
        <taxon>Rhabditida</taxon>
        <taxon>Rhabditina</taxon>
        <taxon>Rhabditomorpha</taxon>
        <taxon>Strongyloidea</taxon>
        <taxon>Metastrongylidae</taxon>
        <taxon>Angiostrongylus</taxon>
    </lineage>
</organism>
<reference evidence="1" key="1">
    <citation type="submission" date="2012-09" db="EMBL/GenBank/DDBJ databases">
        <authorList>
            <person name="Martin A.A."/>
        </authorList>
    </citation>
    <scope>NUCLEOTIDE SEQUENCE</scope>
</reference>
<protein>
    <submittedName>
        <fullName evidence="2">Sulfatase domain-containing protein</fullName>
    </submittedName>
</protein>
<reference evidence="2" key="2">
    <citation type="submission" date="2017-02" db="UniProtKB">
        <authorList>
            <consortium name="WormBaseParasite"/>
        </authorList>
    </citation>
    <scope>IDENTIFICATION</scope>
</reference>
<accession>A0A0K0DQS4</accession>
<sequence length="194" mass="22939">LWPTKLAHDTLRDLYHSDEHFLKFFKSNREYVDRSFFFFMADHGPYVDRIRHTRLGMYENLNPFLMVLIPSQYRNSSIHHQLYEKANKLMTHFDIHATIVDILKNSFAVVHCTDLSNMLENVQKLDEALIKKLGQFIAEQLNQLLSDNGLADKCQKQFYIARRYITQIKERDSTLYEVSAYLAPSMGVFEVRNK</sequence>
<dbReference type="InterPro" id="IPR004245">
    <property type="entry name" value="DUF229"/>
</dbReference>
<dbReference type="AlphaFoldDB" id="A0A0K0DQS4"/>
<dbReference type="WBParaSite" id="ACAC_0001411301-mRNA-1">
    <property type="protein sequence ID" value="ACAC_0001411301-mRNA-1"/>
    <property type="gene ID" value="ACAC_0001411301"/>
</dbReference>